<proteinExistence type="predicted"/>
<dbReference type="InterPro" id="IPR039656">
    <property type="entry name" value="SYNRG"/>
</dbReference>
<accession>A0A0B7ALF4</accession>
<evidence type="ECO:0000259" key="1">
    <source>
        <dbReference type="Pfam" id="PF25999"/>
    </source>
</evidence>
<dbReference type="PANTHER" id="PTHR15463:SF2">
    <property type="entry name" value="SYNERGIN GAMMA"/>
    <property type="match status" value="1"/>
</dbReference>
<feature type="domain" description="Synergin gamma C-terminal" evidence="1">
    <location>
        <begin position="88"/>
        <end position="226"/>
    </location>
</feature>
<dbReference type="Pfam" id="PF25999">
    <property type="entry name" value="SYNRG_C"/>
    <property type="match status" value="1"/>
</dbReference>
<dbReference type="AlphaFoldDB" id="A0A0B7ALF4"/>
<organism evidence="2">
    <name type="scientific">Arion vulgaris</name>
    <dbReference type="NCBI Taxonomy" id="1028688"/>
    <lineage>
        <taxon>Eukaryota</taxon>
        <taxon>Metazoa</taxon>
        <taxon>Spiralia</taxon>
        <taxon>Lophotrochozoa</taxon>
        <taxon>Mollusca</taxon>
        <taxon>Gastropoda</taxon>
        <taxon>Heterobranchia</taxon>
        <taxon>Euthyneura</taxon>
        <taxon>Panpulmonata</taxon>
        <taxon>Eupulmonata</taxon>
        <taxon>Stylommatophora</taxon>
        <taxon>Helicina</taxon>
        <taxon>Arionoidea</taxon>
        <taxon>Arionidae</taxon>
        <taxon>Arion</taxon>
    </lineage>
</organism>
<dbReference type="GO" id="GO:0030130">
    <property type="term" value="C:clathrin coat of trans-Golgi network vesicle"/>
    <property type="evidence" value="ECO:0007669"/>
    <property type="project" value="TreeGrafter"/>
</dbReference>
<dbReference type="EMBL" id="HACG01035004">
    <property type="protein sequence ID" value="CEK81869.1"/>
    <property type="molecule type" value="Transcribed_RNA"/>
</dbReference>
<sequence length="238" mass="26488">MMMQVFLWIGHDEKSDSHDLDFMMQQEKLVTLTSIARTSLTDPLCSHSGIIHQNVSISTRYHQTIQPQELLASMPNFADKYNIGQEAQGSDRLIQEWERCLQNCYQVISEANTIFNSISSSAICNEVLKSSQGLEYVRSVIEIYRVACRVLTSVRSTAISTTELEKTFKSIDLAWNNLTAFLVGASILPKQTSLVFTHCILKLTSEHAHDLACGVCLLNVDATSAISWPHSGDSTIAS</sequence>
<name>A0A0B7ALF4_9EUPU</name>
<reference evidence="2" key="1">
    <citation type="submission" date="2014-12" db="EMBL/GenBank/DDBJ databases">
        <title>Insight into the proteome of Arion vulgaris.</title>
        <authorList>
            <person name="Aradska J."/>
            <person name="Bulat T."/>
            <person name="Smidak R."/>
            <person name="Sarate P."/>
            <person name="Gangsoo J."/>
            <person name="Sialana F."/>
            <person name="Bilban M."/>
            <person name="Lubec G."/>
        </authorList>
    </citation>
    <scope>NUCLEOTIDE SEQUENCE</scope>
    <source>
        <tissue evidence="2">Skin</tissue>
    </source>
</reference>
<dbReference type="PANTHER" id="PTHR15463">
    <property type="entry name" value="AP1 GAMMA SUBUNIT BINDING PROTEIN 1"/>
    <property type="match status" value="1"/>
</dbReference>
<protein>
    <recommendedName>
        <fullName evidence="1">Synergin gamma C-terminal domain-containing protein</fullName>
    </recommendedName>
</protein>
<gene>
    <name evidence="2" type="primary">ORF128367</name>
</gene>
<evidence type="ECO:0000313" key="2">
    <source>
        <dbReference type="EMBL" id="CEK81869.1"/>
    </source>
</evidence>
<dbReference type="InterPro" id="IPR059024">
    <property type="entry name" value="SYNRG_C"/>
</dbReference>